<keyword evidence="6" id="KW-1015">Disulfide bond</keyword>
<evidence type="ECO:0000259" key="13">
    <source>
        <dbReference type="Pfam" id="PF00135"/>
    </source>
</evidence>
<evidence type="ECO:0000256" key="8">
    <source>
        <dbReference type="ARBA" id="ARBA00034103"/>
    </source>
</evidence>
<feature type="active site" description="Charge relay system" evidence="10">
    <location>
        <position position="361"/>
    </location>
</feature>
<evidence type="ECO:0000256" key="10">
    <source>
        <dbReference type="PIRSR" id="PIRSR600997-1"/>
    </source>
</evidence>
<dbReference type="EMBL" id="FN645951">
    <property type="protein sequence ID" value="CBI83254.1"/>
    <property type="molecule type" value="mRNA"/>
</dbReference>
<feature type="active site" description="Charge relay system" evidence="10">
    <location>
        <position position="475"/>
    </location>
</feature>
<evidence type="ECO:0000256" key="4">
    <source>
        <dbReference type="ARBA" id="ARBA00022867"/>
    </source>
</evidence>
<proteinExistence type="evidence at transcript level"/>
<comment type="catalytic activity">
    <reaction evidence="9">
        <text>acetylcholine + H2O = choline + acetate + H(+)</text>
        <dbReference type="Rhea" id="RHEA:17561"/>
        <dbReference type="ChEBI" id="CHEBI:15354"/>
        <dbReference type="ChEBI" id="CHEBI:15355"/>
        <dbReference type="ChEBI" id="CHEBI:15377"/>
        <dbReference type="ChEBI" id="CHEBI:15378"/>
        <dbReference type="ChEBI" id="CHEBI:30089"/>
        <dbReference type="EC" id="3.1.1.7"/>
    </reaction>
</comment>
<evidence type="ECO:0000256" key="7">
    <source>
        <dbReference type="ARBA" id="ARBA00023180"/>
    </source>
</evidence>
<feature type="region of interest" description="Disordered" evidence="12">
    <location>
        <begin position="541"/>
        <end position="560"/>
    </location>
</feature>
<keyword evidence="2" id="KW-0719">Serine esterase</keyword>
<dbReference type="FunFam" id="3.40.50.1820:FF:000029">
    <property type="entry name" value="Acetylcholinesterase"/>
    <property type="match status" value="1"/>
</dbReference>
<dbReference type="SUPFAM" id="SSF53474">
    <property type="entry name" value="alpha/beta-Hydrolases"/>
    <property type="match status" value="1"/>
</dbReference>
<dbReference type="Gene3D" id="3.40.50.1820">
    <property type="entry name" value="alpha/beta hydrolase"/>
    <property type="match status" value="1"/>
</dbReference>
<organism evidence="14">
    <name type="scientific">Ctenocephalides felis</name>
    <name type="common">Cat flea</name>
    <dbReference type="NCBI Taxonomy" id="7515"/>
    <lineage>
        <taxon>Eukaryota</taxon>
        <taxon>Metazoa</taxon>
        <taxon>Ecdysozoa</taxon>
        <taxon>Arthropoda</taxon>
        <taxon>Hexapoda</taxon>
        <taxon>Insecta</taxon>
        <taxon>Pterygota</taxon>
        <taxon>Neoptera</taxon>
        <taxon>Endopterygota</taxon>
        <taxon>Siphonaptera</taxon>
        <taxon>Pulicidae</taxon>
        <taxon>Archaeopsyllinae</taxon>
        <taxon>Ctenocephalides</taxon>
    </lineage>
</organism>
<evidence type="ECO:0000256" key="9">
    <source>
        <dbReference type="ARBA" id="ARBA00048484"/>
    </source>
</evidence>
<evidence type="ECO:0000256" key="5">
    <source>
        <dbReference type="ARBA" id="ARBA00023018"/>
    </source>
</evidence>
<dbReference type="GO" id="GO:0019695">
    <property type="term" value="P:choline metabolic process"/>
    <property type="evidence" value="ECO:0007669"/>
    <property type="project" value="TreeGrafter"/>
</dbReference>
<keyword evidence="7" id="KW-0325">Glycoprotein</keyword>
<evidence type="ECO:0000256" key="3">
    <source>
        <dbReference type="ARBA" id="ARBA00022801"/>
    </source>
</evidence>
<protein>
    <recommendedName>
        <fullName evidence="11">Carboxylic ester hydrolase</fullName>
        <ecNumber evidence="11">3.1.1.-</ecNumber>
    </recommendedName>
</protein>
<feature type="domain" description="Carboxylesterase type B" evidence="13">
    <location>
        <begin position="27"/>
        <end position="542"/>
    </location>
</feature>
<gene>
    <name evidence="14" type="primary">ace2</name>
</gene>
<dbReference type="InterPro" id="IPR019819">
    <property type="entry name" value="Carboxylesterase_B_CS"/>
</dbReference>
<dbReference type="BRENDA" id="3.1.1.7">
    <property type="organism ID" value="1730"/>
</dbReference>
<keyword evidence="5" id="KW-0770">Synapse</keyword>
<feature type="active site" description="Acyl-ester intermediate" evidence="10">
    <location>
        <position position="232"/>
    </location>
</feature>
<dbReference type="PRINTS" id="PR00878">
    <property type="entry name" value="CHOLNESTRASE"/>
</dbReference>
<dbReference type="InterPro" id="IPR001445">
    <property type="entry name" value="Acylcholinesterase_insect"/>
</dbReference>
<dbReference type="EC" id="3.1.1.-" evidence="11"/>
<dbReference type="GO" id="GO:0043083">
    <property type="term" value="C:synaptic cleft"/>
    <property type="evidence" value="ECO:0007669"/>
    <property type="project" value="GOC"/>
</dbReference>
<dbReference type="OrthoDB" id="408631at2759"/>
<dbReference type="GO" id="GO:0005886">
    <property type="term" value="C:plasma membrane"/>
    <property type="evidence" value="ECO:0007669"/>
    <property type="project" value="TreeGrafter"/>
</dbReference>
<dbReference type="GO" id="GO:0003990">
    <property type="term" value="F:acetylcholinesterase activity"/>
    <property type="evidence" value="ECO:0007669"/>
    <property type="project" value="UniProtKB-EC"/>
</dbReference>
<dbReference type="InterPro" id="IPR002018">
    <property type="entry name" value="CarbesteraseB"/>
</dbReference>
<name>D2U6X6_CTEFE</name>
<dbReference type="PROSITE" id="PS00941">
    <property type="entry name" value="CARBOXYLESTERASE_B_2"/>
    <property type="match status" value="1"/>
</dbReference>
<keyword evidence="4" id="KW-0531">Neurotransmitter degradation</keyword>
<dbReference type="PROSITE" id="PS00122">
    <property type="entry name" value="CARBOXYLESTERASE_B_1"/>
    <property type="match status" value="1"/>
</dbReference>
<accession>D2U6X6</accession>
<dbReference type="GO" id="GO:0005615">
    <property type="term" value="C:extracellular space"/>
    <property type="evidence" value="ECO:0007669"/>
    <property type="project" value="TreeGrafter"/>
</dbReference>
<dbReference type="PANTHER" id="PTHR43918">
    <property type="entry name" value="ACETYLCHOLINESTERASE"/>
    <property type="match status" value="1"/>
</dbReference>
<dbReference type="InterPro" id="IPR000997">
    <property type="entry name" value="Cholinesterase"/>
</dbReference>
<sequence length="624" mass="69061">MYHLTSILVFSLLSISTRVDGSHQDPLTVTTTSGLIRGRARIVLGREVHVFTGIPYAKPPVGPLRFRKPVPAEPWHGVLDATHPPNCCVQERYEYFQGFQGEELWNPNTNISEDCLYLNVFAPARLKGGGQEGQGLPMLIWIYGGGYMSGSAALDIYNAEILSSTGNVIVAAMQYRVGAFGFLYLAPHFRNGASEAPGNMGLWDQALAIRWLKDNAAAFGGDPERLTLFGESAGAGSVSLHLLSPATRGLFARALLQSGTINAPWSHMTAQDAVRVAEALVEDCGCNATLLRDSPSMVLACMRSVDAKTISVQQWNSYSGILGFPSAPTIDGVFMTGDPMQMLRNADLQGVDVMIGSNKDEGTYFILYDFIDYFEKDGPSILQRDKFLEIMSTIFVKASPAERQAIDFQYTDWENPTDGSLNQDQVGRAVGDHFFVCPSNLFAEGLAERGANVRYYYFTHRTSTSVWGEWMGVMHGDEIEYIFGQPLNESLQYRDRERELSAMMVQSVADFARTGDPTPAGETWPLYSREKPIYYEFNAEGPQPEPSLDIDGSDSDLEHTGRGPRATACAFWNEFLPKLRALSETPPSPCEITERIIQIASGCVNFKYLWTWSLLLNLMVINLV</sequence>
<dbReference type="AlphaFoldDB" id="D2U6X6"/>
<evidence type="ECO:0000256" key="11">
    <source>
        <dbReference type="RuleBase" id="RU361235"/>
    </source>
</evidence>
<dbReference type="GO" id="GO:0001507">
    <property type="term" value="P:acetylcholine catabolic process in synaptic cleft"/>
    <property type="evidence" value="ECO:0007669"/>
    <property type="project" value="InterPro"/>
</dbReference>
<reference evidence="14" key="1">
    <citation type="submission" date="2009-12" db="EMBL/GenBank/DDBJ databases">
        <title>Acetylcholinesterases of the cat flea Ctenocephalides felis: identification of two distinct genes and biochemical characterization of recombinant and in vivo enzyme activities.</title>
        <authorList>
            <person name="Ilg T.S."/>
            <person name="Schmalz S."/>
            <person name="Werr M."/>
            <person name="Cramer J."/>
        </authorList>
    </citation>
    <scope>NUCLEOTIDE SEQUENCE</scope>
    <source>
        <tissue evidence="14">Whole adult fleas</tissue>
    </source>
</reference>
<dbReference type="CDD" id="cd00312">
    <property type="entry name" value="Esterase_lipase"/>
    <property type="match status" value="1"/>
</dbReference>
<evidence type="ECO:0000256" key="12">
    <source>
        <dbReference type="SAM" id="MobiDB-lite"/>
    </source>
</evidence>
<dbReference type="PRINTS" id="PR00880">
    <property type="entry name" value="ACHEINSECT"/>
</dbReference>
<comment type="similarity">
    <text evidence="1 11">Belongs to the type-B carboxylesterase/lipase family.</text>
</comment>
<evidence type="ECO:0000256" key="2">
    <source>
        <dbReference type="ARBA" id="ARBA00022487"/>
    </source>
</evidence>
<keyword evidence="3 11" id="KW-0378">Hydrolase</keyword>
<evidence type="ECO:0000256" key="1">
    <source>
        <dbReference type="ARBA" id="ARBA00005964"/>
    </source>
</evidence>
<feature type="chain" id="PRO_5005126197" description="Carboxylic ester hydrolase" evidence="11">
    <location>
        <begin position="22"/>
        <end position="624"/>
    </location>
</feature>
<evidence type="ECO:0000313" key="14">
    <source>
        <dbReference type="EMBL" id="CBI83254.1"/>
    </source>
</evidence>
<dbReference type="InterPro" id="IPR050654">
    <property type="entry name" value="AChE-related_enzymes"/>
</dbReference>
<dbReference type="InterPro" id="IPR029058">
    <property type="entry name" value="AB_hydrolase_fold"/>
</dbReference>
<keyword evidence="11" id="KW-0732">Signal</keyword>
<dbReference type="ESTHER" id="ctefe-ACHE2">
    <property type="family name" value="ACHE"/>
</dbReference>
<feature type="signal peptide" evidence="11">
    <location>
        <begin position="1"/>
        <end position="21"/>
    </location>
</feature>
<dbReference type="GO" id="GO:0045202">
    <property type="term" value="C:synapse"/>
    <property type="evidence" value="ECO:0007669"/>
    <property type="project" value="UniProtKB-SubCell"/>
</dbReference>
<dbReference type="InterPro" id="IPR019826">
    <property type="entry name" value="Carboxylesterase_B_AS"/>
</dbReference>
<comment type="subcellular location">
    <subcellularLocation>
        <location evidence="8">Synapse</location>
    </subcellularLocation>
</comment>
<evidence type="ECO:0000256" key="6">
    <source>
        <dbReference type="ARBA" id="ARBA00023157"/>
    </source>
</evidence>
<dbReference type="PANTHER" id="PTHR43918:SF13">
    <property type="entry name" value="ACETYLCHOLINESTERASE"/>
    <property type="match status" value="1"/>
</dbReference>
<dbReference type="Pfam" id="PF00135">
    <property type="entry name" value="COesterase"/>
    <property type="match status" value="1"/>
</dbReference>